<proteinExistence type="inferred from homology"/>
<feature type="compositionally biased region" description="Basic and acidic residues" evidence="2">
    <location>
        <begin position="521"/>
        <end position="530"/>
    </location>
</feature>
<dbReference type="PANTHER" id="PTHR46825">
    <property type="entry name" value="D-ALANYL-D-ALANINE-CARBOXYPEPTIDASE/ENDOPEPTIDASE AMPH"/>
    <property type="match status" value="1"/>
</dbReference>
<dbReference type="AlphaFoldDB" id="A0A9P7XMF7"/>
<evidence type="ECO:0000256" key="1">
    <source>
        <dbReference type="ARBA" id="ARBA00038215"/>
    </source>
</evidence>
<evidence type="ECO:0008006" key="7">
    <source>
        <dbReference type="Google" id="ProtNLM"/>
    </source>
</evidence>
<dbReference type="Pfam" id="PF00144">
    <property type="entry name" value="Beta-lactamase"/>
    <property type="match status" value="1"/>
</dbReference>
<dbReference type="Gene3D" id="2.40.128.600">
    <property type="match status" value="1"/>
</dbReference>
<dbReference type="OrthoDB" id="5946976at2759"/>
<dbReference type="Proteomes" id="UP000707451">
    <property type="component" value="Unassembled WGS sequence"/>
</dbReference>
<comment type="similarity">
    <text evidence="1">Belongs to the peptidase S12 family.</text>
</comment>
<dbReference type="EMBL" id="JAHRHY010000016">
    <property type="protein sequence ID" value="KAG9063439.1"/>
    <property type="molecule type" value="Genomic_DNA"/>
</dbReference>
<dbReference type="SUPFAM" id="SSF56601">
    <property type="entry name" value="beta-lactamase/transpeptidase-like"/>
    <property type="match status" value="1"/>
</dbReference>
<keyword evidence="6" id="KW-1185">Reference proteome</keyword>
<dbReference type="InterPro" id="IPR021860">
    <property type="entry name" value="Peptidase_S12_Pab87-rel_C"/>
</dbReference>
<protein>
    <recommendedName>
        <fullName evidence="7">Beta-lactamase/transpeptidase-like protein</fullName>
    </recommendedName>
</protein>
<evidence type="ECO:0000313" key="6">
    <source>
        <dbReference type="Proteomes" id="UP000707451"/>
    </source>
</evidence>
<gene>
    <name evidence="5" type="ORF">KI688_004322</name>
</gene>
<evidence type="ECO:0000256" key="2">
    <source>
        <dbReference type="SAM" id="MobiDB-lite"/>
    </source>
</evidence>
<feature type="domain" description="Peptidase S12 Pab87-related C-terminal" evidence="4">
    <location>
        <begin position="413"/>
        <end position="515"/>
    </location>
</feature>
<dbReference type="InterPro" id="IPR001466">
    <property type="entry name" value="Beta-lactam-related"/>
</dbReference>
<evidence type="ECO:0000259" key="3">
    <source>
        <dbReference type="Pfam" id="PF00144"/>
    </source>
</evidence>
<organism evidence="5 6">
    <name type="scientific">Linnemannia hyalina</name>
    <dbReference type="NCBI Taxonomy" id="64524"/>
    <lineage>
        <taxon>Eukaryota</taxon>
        <taxon>Fungi</taxon>
        <taxon>Fungi incertae sedis</taxon>
        <taxon>Mucoromycota</taxon>
        <taxon>Mortierellomycotina</taxon>
        <taxon>Mortierellomycetes</taxon>
        <taxon>Mortierellales</taxon>
        <taxon>Mortierellaceae</taxon>
        <taxon>Linnemannia</taxon>
    </lineage>
</organism>
<dbReference type="InterPro" id="IPR012338">
    <property type="entry name" value="Beta-lactam/transpept-like"/>
</dbReference>
<evidence type="ECO:0000313" key="5">
    <source>
        <dbReference type="EMBL" id="KAG9063439.1"/>
    </source>
</evidence>
<reference evidence="5" key="1">
    <citation type="submission" date="2021-06" db="EMBL/GenBank/DDBJ databases">
        <title>Genome Sequence of Mortierella hyaline Strain SCG-10, a Cold-Adapted, Nitrate-Reducing Fungus Isolated from Soil in Minnesota, USA.</title>
        <authorList>
            <person name="Aldossari N."/>
        </authorList>
    </citation>
    <scope>NUCLEOTIDE SEQUENCE</scope>
    <source>
        <strain evidence="5">SCG-10</strain>
    </source>
</reference>
<feature type="region of interest" description="Disordered" evidence="2">
    <location>
        <begin position="521"/>
        <end position="555"/>
    </location>
</feature>
<name>A0A9P7XMF7_9FUNG</name>
<feature type="domain" description="Beta-lactamase-related" evidence="3">
    <location>
        <begin position="41"/>
        <end position="362"/>
    </location>
</feature>
<dbReference type="Gene3D" id="3.40.710.10">
    <property type="entry name" value="DD-peptidase/beta-lactamase superfamily"/>
    <property type="match status" value="1"/>
</dbReference>
<comment type="caution">
    <text evidence="5">The sequence shown here is derived from an EMBL/GenBank/DDBJ whole genome shotgun (WGS) entry which is preliminary data.</text>
</comment>
<dbReference type="Pfam" id="PF11954">
    <property type="entry name" value="DUF3471"/>
    <property type="match status" value="1"/>
</dbReference>
<accession>A0A9P7XMF7</accession>
<evidence type="ECO:0000259" key="4">
    <source>
        <dbReference type="Pfam" id="PF11954"/>
    </source>
</evidence>
<dbReference type="PANTHER" id="PTHR46825:SF15">
    <property type="entry name" value="BETA-LACTAMASE-RELATED DOMAIN-CONTAINING PROTEIN"/>
    <property type="match status" value="1"/>
</dbReference>
<dbReference type="InterPro" id="IPR050491">
    <property type="entry name" value="AmpC-like"/>
</dbReference>
<sequence length="555" mass="61487">MTTSTTTPTTPTPTSQDATFKSKDKLLANLRDEIEKARVLNGVPGMSVAVMHKGEVIFAEGFGLRNDKDLFTAETLIPIGSITKCFTATAIGELVAEKKLDWDETPVNKYLPEFELKNPMHTAQITITDLLSHRTGLSRLNDMPFYLGQMSRSEMVRRLRYADMPAKLGSKSLYNNCMYGVAGEVAAKVTGQSYEDVVRSKIITPLGLDSTGLSAKEMKSRSDNHAIPMVAASFEDAQKGLFKSIPSYDDSAMLIAAAGDIYSNVLDLVKWGQVVSKLGELDGKQVLNRNSVEETLKAHTIVDSAPRTAEFPRVSNYGFGWDVDSYKGLPVYRHSGNTFYYASHLAFFPDQDLVVAACANTYVTYLTVELPHHVADLVLNLPSTQDWLFDVALEKITKFWAMIAAEQDVTPDKIPNKPMSHPLQAYVGEYSHPYYGSCNVWLEDLEEGEEGKEGAGEDKNKTLVSTLWDCRTLISHLHFDAFVLKHDHPGLHATYVASFHTGSSGKVTSINLELGEDTIEFKRHKEVKEEEKDEMEEGKEGKKNAADGVPQAHVD</sequence>